<feature type="transmembrane region" description="Helical" evidence="1">
    <location>
        <begin position="132"/>
        <end position="153"/>
    </location>
</feature>
<accession>A0ABX2XDJ4</accession>
<proteinExistence type="predicted"/>
<keyword evidence="1" id="KW-1133">Transmembrane helix</keyword>
<keyword evidence="1" id="KW-0472">Membrane</keyword>
<keyword evidence="3" id="KW-1185">Reference proteome</keyword>
<feature type="transmembrane region" description="Helical" evidence="1">
    <location>
        <begin position="20"/>
        <end position="38"/>
    </location>
</feature>
<name>A0ABX2XDJ4_9FLAO</name>
<comment type="caution">
    <text evidence="2">The sequence shown here is derived from an EMBL/GenBank/DDBJ whole genome shotgun (WGS) entry which is preliminary data.</text>
</comment>
<keyword evidence="1" id="KW-0812">Transmembrane</keyword>
<evidence type="ECO:0000313" key="2">
    <source>
        <dbReference type="EMBL" id="OCB69710.1"/>
    </source>
</evidence>
<evidence type="ECO:0000313" key="3">
    <source>
        <dbReference type="Proteomes" id="UP000093343"/>
    </source>
</evidence>
<dbReference type="EMBL" id="LVEN01000046">
    <property type="protein sequence ID" value="OCB69710.1"/>
    <property type="molecule type" value="Genomic_DNA"/>
</dbReference>
<reference evidence="3" key="1">
    <citation type="submission" date="2016-03" db="EMBL/GenBank/DDBJ databases">
        <title>Draft genome sequence of Paenibacillus glacialis DSM 22343.</title>
        <authorList>
            <person name="Shin S.-K."/>
            <person name="Yi H."/>
        </authorList>
    </citation>
    <scope>NUCLEOTIDE SEQUENCE [LARGE SCALE GENOMIC DNA]</scope>
    <source>
        <strain evidence="3">CCUG 60099</strain>
    </source>
</reference>
<gene>
    <name evidence="2" type="ORF">FLP_23840</name>
</gene>
<protein>
    <submittedName>
        <fullName evidence="2">Uncharacterized protein</fullName>
    </submittedName>
</protein>
<feature type="transmembrane region" description="Helical" evidence="1">
    <location>
        <begin position="109"/>
        <end position="126"/>
    </location>
</feature>
<sequence>MAKTVIKITMKLNSFNLKTVREIIVIIGLLLLFLPFFINKMNGLLISGTSEKKVFTMNYFEYTYSYGMSTLYHLRFPYLELIDLAIVLILPFALVIQILSVIFLFQNKVNYISSLFCFMSLSYFIYFNYGSLGFGCYILFFQQICAISCFKFISKSYRN</sequence>
<evidence type="ECO:0000256" key="1">
    <source>
        <dbReference type="SAM" id="Phobius"/>
    </source>
</evidence>
<organism evidence="2 3">
    <name type="scientific">Flavobacterium piscis</name>
    <dbReference type="NCBI Taxonomy" id="1114874"/>
    <lineage>
        <taxon>Bacteria</taxon>
        <taxon>Pseudomonadati</taxon>
        <taxon>Bacteroidota</taxon>
        <taxon>Flavobacteriia</taxon>
        <taxon>Flavobacteriales</taxon>
        <taxon>Flavobacteriaceae</taxon>
        <taxon>Flavobacterium</taxon>
    </lineage>
</organism>
<dbReference type="Proteomes" id="UP000093343">
    <property type="component" value="Unassembled WGS sequence"/>
</dbReference>
<feature type="transmembrane region" description="Helical" evidence="1">
    <location>
        <begin position="81"/>
        <end position="102"/>
    </location>
</feature>